<dbReference type="GO" id="GO:0003684">
    <property type="term" value="F:damaged DNA binding"/>
    <property type="evidence" value="ECO:0007669"/>
    <property type="project" value="InterPro"/>
</dbReference>
<evidence type="ECO:0000256" key="16">
    <source>
        <dbReference type="ARBA" id="ARBA00023204"/>
    </source>
</evidence>
<dbReference type="InterPro" id="IPR014893">
    <property type="entry name" value="Ku_PK_bind"/>
</dbReference>
<keyword evidence="13" id="KW-0779">Telomere</keyword>
<keyword evidence="12 20" id="KW-0067">ATP-binding</keyword>
<evidence type="ECO:0000256" key="2">
    <source>
        <dbReference type="ARBA" id="ARBA00004574"/>
    </source>
</evidence>
<dbReference type="Pfam" id="PF02735">
    <property type="entry name" value="Ku"/>
    <property type="match status" value="1"/>
</dbReference>
<evidence type="ECO:0000259" key="21">
    <source>
        <dbReference type="SMART" id="SM00559"/>
    </source>
</evidence>
<evidence type="ECO:0000256" key="6">
    <source>
        <dbReference type="ARBA" id="ARBA00021792"/>
    </source>
</evidence>
<dbReference type="EMBL" id="VIFY01000116">
    <property type="protein sequence ID" value="TQB70240.1"/>
    <property type="molecule type" value="Genomic_DNA"/>
</dbReference>
<keyword evidence="7" id="KW-0158">Chromosome</keyword>
<keyword evidence="11 20" id="KW-0347">Helicase</keyword>
<dbReference type="InterPro" id="IPR036465">
    <property type="entry name" value="vWFA_dom_sf"/>
</dbReference>
<evidence type="ECO:0000256" key="3">
    <source>
        <dbReference type="ARBA" id="ARBA00007726"/>
    </source>
</evidence>
<comment type="subunit">
    <text evidence="4">Heterodimer of Ku70 and Ku80.</text>
</comment>
<dbReference type="Gene3D" id="1.10.1600.10">
    <property type="match status" value="1"/>
</dbReference>
<dbReference type="Proteomes" id="UP000319663">
    <property type="component" value="Unassembled WGS sequence"/>
</dbReference>
<dbReference type="SMART" id="SM00559">
    <property type="entry name" value="Ku78"/>
    <property type="match status" value="1"/>
</dbReference>
<dbReference type="Pfam" id="PF03731">
    <property type="entry name" value="Ku_N"/>
    <property type="match status" value="1"/>
</dbReference>
<keyword evidence="14 20" id="KW-0238">DNA-binding</keyword>
<keyword evidence="17 20" id="KW-0539">Nucleus</keyword>
<name>A0A507QT69_MONPU</name>
<protein>
    <recommendedName>
        <fullName evidence="6 20">ATP-dependent DNA helicase II subunit 2</fullName>
        <ecNumber evidence="5 20">3.6.4.12</ecNumber>
    </recommendedName>
</protein>
<evidence type="ECO:0000256" key="15">
    <source>
        <dbReference type="ARBA" id="ARBA00023172"/>
    </source>
</evidence>
<keyword evidence="9 20" id="KW-0227">DNA damage</keyword>
<dbReference type="InterPro" id="IPR036494">
    <property type="entry name" value="Ku_C_sf"/>
</dbReference>
<dbReference type="InterPro" id="IPR006164">
    <property type="entry name" value="DNA_bd_Ku70/Ku80"/>
</dbReference>
<dbReference type="FunFam" id="2.40.290.10:FF:000008">
    <property type="entry name" value="ATP-dependent DNA helicase II subunit 2"/>
    <property type="match status" value="1"/>
</dbReference>
<dbReference type="EC" id="3.6.4.12" evidence="5 20"/>
<dbReference type="GO" id="GO:0000781">
    <property type="term" value="C:chromosome, telomeric region"/>
    <property type="evidence" value="ECO:0007669"/>
    <property type="project" value="UniProtKB-SubCell"/>
</dbReference>
<dbReference type="Gene3D" id="3.40.50.410">
    <property type="entry name" value="von Willebrand factor, type A domain"/>
    <property type="match status" value="1"/>
</dbReference>
<keyword evidence="10 20" id="KW-0378">Hydrolase</keyword>
<dbReference type="FunFam" id="1.25.40.240:FF:000002">
    <property type="entry name" value="ATP-dependent DNA helicase II subunit 2"/>
    <property type="match status" value="1"/>
</dbReference>
<dbReference type="InterPro" id="IPR005161">
    <property type="entry name" value="Ku_N"/>
</dbReference>
<dbReference type="Pfam" id="PF08785">
    <property type="entry name" value="Ku_PK_bind"/>
    <property type="match status" value="1"/>
</dbReference>
<dbReference type="InterPro" id="IPR024193">
    <property type="entry name" value="Ku80"/>
</dbReference>
<evidence type="ECO:0000256" key="18">
    <source>
        <dbReference type="ARBA" id="ARBA00024890"/>
    </source>
</evidence>
<reference evidence="22 23" key="1">
    <citation type="submission" date="2019-06" db="EMBL/GenBank/DDBJ databases">
        <title>Wine fermentation using esterase from Monascus purpureus.</title>
        <authorList>
            <person name="Geng C."/>
            <person name="Zhang Y."/>
        </authorList>
    </citation>
    <scope>NUCLEOTIDE SEQUENCE [LARGE SCALE GENOMIC DNA]</scope>
    <source>
        <strain evidence="22">HQ1</strain>
    </source>
</reference>
<dbReference type="GO" id="GO:0000723">
    <property type="term" value="P:telomere maintenance"/>
    <property type="evidence" value="ECO:0007669"/>
    <property type="project" value="InterPro"/>
</dbReference>
<comment type="subcellular location">
    <subcellularLocation>
        <location evidence="2">Chromosome</location>
        <location evidence="2">Telomere</location>
    </subcellularLocation>
    <subcellularLocation>
        <location evidence="1 20">Nucleus</location>
    </subcellularLocation>
</comment>
<dbReference type="PIRSF" id="PIRSF016570">
    <property type="entry name" value="Ku80"/>
    <property type="match status" value="1"/>
</dbReference>
<dbReference type="GO" id="GO:0006310">
    <property type="term" value="P:DNA recombination"/>
    <property type="evidence" value="ECO:0007669"/>
    <property type="project" value="UniProtKB-KW"/>
</dbReference>
<dbReference type="Gene3D" id="1.25.40.240">
    <property type="entry name" value="Ku, C-terminal domain"/>
    <property type="match status" value="1"/>
</dbReference>
<comment type="catalytic activity">
    <reaction evidence="19 20">
        <text>ATP + H2O = ADP + phosphate + H(+)</text>
        <dbReference type="Rhea" id="RHEA:13065"/>
        <dbReference type="ChEBI" id="CHEBI:15377"/>
        <dbReference type="ChEBI" id="CHEBI:15378"/>
        <dbReference type="ChEBI" id="CHEBI:30616"/>
        <dbReference type="ChEBI" id="CHEBI:43474"/>
        <dbReference type="ChEBI" id="CHEBI:456216"/>
        <dbReference type="EC" id="3.6.4.12"/>
    </reaction>
</comment>
<keyword evidence="8 20" id="KW-0547">Nucleotide-binding</keyword>
<evidence type="ECO:0000256" key="5">
    <source>
        <dbReference type="ARBA" id="ARBA00012551"/>
    </source>
</evidence>
<dbReference type="STRING" id="5098.A0A507QT69"/>
<dbReference type="PANTHER" id="PTHR12604">
    <property type="entry name" value="KU AUTOANTIGEN DNA HELICASE"/>
    <property type="match status" value="1"/>
</dbReference>
<evidence type="ECO:0000313" key="23">
    <source>
        <dbReference type="Proteomes" id="UP000319663"/>
    </source>
</evidence>
<evidence type="ECO:0000256" key="19">
    <source>
        <dbReference type="ARBA" id="ARBA00047995"/>
    </source>
</evidence>
<dbReference type="GO" id="GO:0005524">
    <property type="term" value="F:ATP binding"/>
    <property type="evidence" value="ECO:0007669"/>
    <property type="project" value="UniProtKB-UniRule"/>
</dbReference>
<dbReference type="GO" id="GO:0006303">
    <property type="term" value="P:double-strand break repair via nonhomologous end joining"/>
    <property type="evidence" value="ECO:0007669"/>
    <property type="project" value="InterPro"/>
</dbReference>
<evidence type="ECO:0000256" key="4">
    <source>
        <dbReference type="ARBA" id="ARBA00011584"/>
    </source>
</evidence>
<gene>
    <name evidence="22" type="primary">KU80</name>
    <name evidence="22" type="ORF">MPDQ_000749</name>
</gene>
<evidence type="ECO:0000256" key="8">
    <source>
        <dbReference type="ARBA" id="ARBA00022741"/>
    </source>
</evidence>
<evidence type="ECO:0000256" key="12">
    <source>
        <dbReference type="ARBA" id="ARBA00022840"/>
    </source>
</evidence>
<keyword evidence="16 20" id="KW-0234">DNA repair</keyword>
<dbReference type="GO" id="GO:0043564">
    <property type="term" value="C:Ku70:Ku80 complex"/>
    <property type="evidence" value="ECO:0007669"/>
    <property type="project" value="InterPro"/>
</dbReference>
<feature type="domain" description="Ku" evidence="21">
    <location>
        <begin position="277"/>
        <end position="414"/>
    </location>
</feature>
<evidence type="ECO:0000256" key="14">
    <source>
        <dbReference type="ARBA" id="ARBA00023125"/>
    </source>
</evidence>
<dbReference type="CDD" id="cd00873">
    <property type="entry name" value="KU80"/>
    <property type="match status" value="1"/>
</dbReference>
<dbReference type="GO" id="GO:0003690">
    <property type="term" value="F:double-stranded DNA binding"/>
    <property type="evidence" value="ECO:0007669"/>
    <property type="project" value="TreeGrafter"/>
</dbReference>
<evidence type="ECO:0000256" key="9">
    <source>
        <dbReference type="ARBA" id="ARBA00022763"/>
    </source>
</evidence>
<dbReference type="GO" id="GO:0003678">
    <property type="term" value="F:DNA helicase activity"/>
    <property type="evidence" value="ECO:0007669"/>
    <property type="project" value="UniProtKB-EC"/>
</dbReference>
<evidence type="ECO:0000256" key="7">
    <source>
        <dbReference type="ARBA" id="ARBA00022454"/>
    </source>
</evidence>
<keyword evidence="15 20" id="KW-0233">DNA recombination</keyword>
<dbReference type="AlphaFoldDB" id="A0A507QT69"/>
<evidence type="ECO:0000313" key="22">
    <source>
        <dbReference type="EMBL" id="TQB70240.1"/>
    </source>
</evidence>
<evidence type="ECO:0000256" key="11">
    <source>
        <dbReference type="ARBA" id="ARBA00022806"/>
    </source>
</evidence>
<dbReference type="FunFam" id="1.10.1600.10:FF:000002">
    <property type="entry name" value="X-ray repair cross-complementing protein 5"/>
    <property type="match status" value="1"/>
</dbReference>
<accession>A0A507QT69</accession>
<dbReference type="InterPro" id="IPR016194">
    <property type="entry name" value="SPOC-like_C_dom_sf"/>
</dbReference>
<evidence type="ECO:0000256" key="1">
    <source>
        <dbReference type="ARBA" id="ARBA00004123"/>
    </source>
</evidence>
<dbReference type="FunFam" id="3.40.50.410:FF:000073">
    <property type="entry name" value="ATP-dependent DNA helicase II subunit 2"/>
    <property type="match status" value="1"/>
</dbReference>
<evidence type="ECO:0000256" key="17">
    <source>
        <dbReference type="ARBA" id="ARBA00023242"/>
    </source>
</evidence>
<comment type="caution">
    <text evidence="22">The sequence shown here is derived from an EMBL/GenBank/DDBJ whole genome shotgun (WGS) entry which is preliminary data.</text>
</comment>
<dbReference type="SUPFAM" id="SSF100939">
    <property type="entry name" value="SPOC domain-like"/>
    <property type="match status" value="1"/>
</dbReference>
<comment type="similarity">
    <text evidence="3 20">Belongs to the ku80 family.</text>
</comment>
<keyword evidence="23" id="KW-1185">Reference proteome</keyword>
<dbReference type="Gene3D" id="2.40.290.10">
    <property type="match status" value="1"/>
</dbReference>
<sequence>MGDAVATGRKTATIGVIGLRTDDAVNDLAKDDDSFSNISVFRNIGQVLMPDIRTLRELVKPSHTDDGDAISSIVLAIQMIITYCKKLKYKRKIVLVTNGDGAMSDDGMDGIIEKIKEDNIELVVLGADFDDPEYGFKEEDKGLQKAENETLLKRLVEDCEGVYGTLEQAVSELDIPRIKVVRGIPSFKGFLQLGNPEEYSTSLRIPVERYYRTYIAKPPPASSFVLRSDIVSQLDSAESPATVAAQQNTQAGEENTLTNVRTLRVYQITDESAPRGKADVERENLAKGYEYGRTAVHISETDESITRLETFASLDLVGFIQSEKYDRYLHMSNTNVIIAQRTNDKAGFALSSFIHALFELECYAVARLVTKENKPPLMVLLAPSIEPDYECLLEVQLPFNEDVRTYRFPPLDKVVTVSGKVVTEHRNLPNEDLQNAMSKYVDSMELIDRDDDGEQINALPIDHSYSPLLHRVDSAIRYRAIHPNDPIPPASETLTKLSHPPADLVEKSKKYLERLVEASDVKKVSPKAKGRKRTRETEKPLSGLDVDALLHQEKRARISVSNAIPEFKQILSGAEDIETVGDAVKQMTAIIENQIRHSLGDANYDRVIEMLGVMRDELVGYEEPKLFNNFLRQVKEKLLKDELGGDRRELWWLIRRHKLALIDNNMSEQSDVTEEEAKRFMSAK</sequence>
<evidence type="ECO:0000256" key="13">
    <source>
        <dbReference type="ARBA" id="ARBA00022895"/>
    </source>
</evidence>
<evidence type="ECO:0000256" key="10">
    <source>
        <dbReference type="ARBA" id="ARBA00022801"/>
    </source>
</evidence>
<organism evidence="22 23">
    <name type="scientific">Monascus purpureus</name>
    <name type="common">Red mold</name>
    <name type="synonym">Monascus anka</name>
    <dbReference type="NCBI Taxonomy" id="5098"/>
    <lineage>
        <taxon>Eukaryota</taxon>
        <taxon>Fungi</taxon>
        <taxon>Dikarya</taxon>
        <taxon>Ascomycota</taxon>
        <taxon>Pezizomycotina</taxon>
        <taxon>Eurotiomycetes</taxon>
        <taxon>Eurotiomycetidae</taxon>
        <taxon>Eurotiales</taxon>
        <taxon>Aspergillaceae</taxon>
        <taxon>Monascus</taxon>
    </lineage>
</organism>
<proteinExistence type="inferred from homology"/>
<comment type="function">
    <text evidence="18">Single-stranded DNA-dependent ATP-dependent helicase. Involved in non-homologous end joining (NHEJ) DNA double strand break repair. DNA-binding is sequence-independent but has a high affinity to nicks in double-stranded DNA and to the ends of duplex DNA. Binds to naturally occurring chromosomal ends, and therefore provides chromosomal end protection. Required also for telomere recombination to repair telomeric ends in the absence of telomerase. KU70, of the KU70/KU80 heterodimer, binds to the stem loop of TLC1, the RNA component of telomerase. Involved in telomere maintenance. Interacts with telomeric repeats and subtelomeric sequences thereby controlling telomere length and protecting against subtelomeric rearrangement. Maintains telomeric chromatin, which is involved in silencing the expression of genes located at the telomere. Required for mating-type switching.</text>
</comment>
<dbReference type="GO" id="GO:0016887">
    <property type="term" value="F:ATP hydrolysis activity"/>
    <property type="evidence" value="ECO:0007669"/>
    <property type="project" value="RHEA"/>
</dbReference>
<evidence type="ECO:0000256" key="20">
    <source>
        <dbReference type="PIRNR" id="PIRNR016570"/>
    </source>
</evidence>
<dbReference type="SUPFAM" id="SSF101420">
    <property type="entry name" value="C-terminal domain of Ku80"/>
    <property type="match status" value="1"/>
</dbReference>
<dbReference type="SUPFAM" id="SSF53300">
    <property type="entry name" value="vWA-like"/>
    <property type="match status" value="1"/>
</dbReference>
<dbReference type="PANTHER" id="PTHR12604:SF4">
    <property type="entry name" value="X-RAY REPAIR CROSS-COMPLEMENTING PROTEIN 5"/>
    <property type="match status" value="1"/>
</dbReference>
<dbReference type="GO" id="GO:0042162">
    <property type="term" value="F:telomeric DNA binding"/>
    <property type="evidence" value="ECO:0007669"/>
    <property type="project" value="InterPro"/>
</dbReference>